<dbReference type="InterPro" id="IPR018060">
    <property type="entry name" value="HTH_AraC"/>
</dbReference>
<dbReference type="EMBL" id="AQHV01000021">
    <property type="protein sequence ID" value="KKB48668.1"/>
    <property type="molecule type" value="Genomic_DNA"/>
</dbReference>
<evidence type="ECO:0000259" key="4">
    <source>
        <dbReference type="PROSITE" id="PS01124"/>
    </source>
</evidence>
<accession>A0A0F5IT63</accession>
<evidence type="ECO:0000313" key="6">
    <source>
        <dbReference type="Proteomes" id="UP000033047"/>
    </source>
</evidence>
<reference evidence="5 6" key="1">
    <citation type="submission" date="2013-04" db="EMBL/GenBank/DDBJ databases">
        <title>The Genome Sequence of Parabacteroides goldsteinii DSM 19448.</title>
        <authorList>
            <consortium name="The Broad Institute Genomics Platform"/>
            <person name="Earl A."/>
            <person name="Ward D."/>
            <person name="Feldgarden M."/>
            <person name="Gevers D."/>
            <person name="Martens E."/>
            <person name="Sakamoto M."/>
            <person name="Benno Y."/>
            <person name="Song Y."/>
            <person name="Liu C."/>
            <person name="Lee J."/>
            <person name="Bolanos M."/>
            <person name="Vaisanen M.L."/>
            <person name="Finegold S.M."/>
            <person name="Walker B."/>
            <person name="Young S."/>
            <person name="Zeng Q."/>
            <person name="Gargeya S."/>
            <person name="Fitzgerald M."/>
            <person name="Haas B."/>
            <person name="Abouelleil A."/>
            <person name="Allen A.W."/>
            <person name="Alvarado L."/>
            <person name="Arachchi H.M."/>
            <person name="Berlin A.M."/>
            <person name="Chapman S.B."/>
            <person name="Gainer-Dewar J."/>
            <person name="Goldberg J."/>
            <person name="Griggs A."/>
            <person name="Gujja S."/>
            <person name="Hansen M."/>
            <person name="Howarth C."/>
            <person name="Imamovic A."/>
            <person name="Ireland A."/>
            <person name="Larimer J."/>
            <person name="McCowan C."/>
            <person name="Murphy C."/>
            <person name="Pearson M."/>
            <person name="Poon T.W."/>
            <person name="Priest M."/>
            <person name="Roberts A."/>
            <person name="Saif S."/>
            <person name="Shea T."/>
            <person name="Sisk P."/>
            <person name="Sykes S."/>
            <person name="Wortman J."/>
            <person name="Nusbaum C."/>
            <person name="Birren B."/>
        </authorList>
    </citation>
    <scope>NUCLEOTIDE SEQUENCE [LARGE SCALE GENOMIC DNA]</scope>
    <source>
        <strain evidence="5 6">DSM 19448</strain>
    </source>
</reference>
<dbReference type="InterPro" id="IPR020449">
    <property type="entry name" value="Tscrpt_reg_AraC-type_HTH"/>
</dbReference>
<proteinExistence type="predicted"/>
<dbReference type="Pfam" id="PF12833">
    <property type="entry name" value="HTH_18"/>
    <property type="match status" value="1"/>
</dbReference>
<dbReference type="AlphaFoldDB" id="A0A0F5IT63"/>
<name>A0A0F5IT63_9BACT</name>
<comment type="caution">
    <text evidence="5">The sequence shown here is derived from an EMBL/GenBank/DDBJ whole genome shotgun (WGS) entry which is preliminary data.</text>
</comment>
<evidence type="ECO:0000256" key="1">
    <source>
        <dbReference type="ARBA" id="ARBA00023015"/>
    </source>
</evidence>
<evidence type="ECO:0000313" key="5">
    <source>
        <dbReference type="EMBL" id="KKB48668.1"/>
    </source>
</evidence>
<keyword evidence="1" id="KW-0805">Transcription regulation</keyword>
<keyword evidence="2" id="KW-0238">DNA-binding</keyword>
<dbReference type="PATRIC" id="fig|927665.4.peg.4002"/>
<feature type="domain" description="HTH araC/xylS-type" evidence="4">
    <location>
        <begin position="183"/>
        <end position="281"/>
    </location>
</feature>
<dbReference type="PROSITE" id="PS01124">
    <property type="entry name" value="HTH_ARAC_FAMILY_2"/>
    <property type="match status" value="1"/>
</dbReference>
<dbReference type="InterPro" id="IPR009057">
    <property type="entry name" value="Homeodomain-like_sf"/>
</dbReference>
<dbReference type="GO" id="GO:0043565">
    <property type="term" value="F:sequence-specific DNA binding"/>
    <property type="evidence" value="ECO:0007669"/>
    <property type="project" value="InterPro"/>
</dbReference>
<dbReference type="GO" id="GO:0003700">
    <property type="term" value="F:DNA-binding transcription factor activity"/>
    <property type="evidence" value="ECO:0007669"/>
    <property type="project" value="InterPro"/>
</dbReference>
<dbReference type="PANTHER" id="PTHR43280:SF32">
    <property type="entry name" value="TRANSCRIPTIONAL REGULATORY PROTEIN"/>
    <property type="match status" value="1"/>
</dbReference>
<dbReference type="Proteomes" id="UP000033047">
    <property type="component" value="Unassembled WGS sequence"/>
</dbReference>
<dbReference type="RefSeq" id="WP_010803045.1">
    <property type="nucleotide sequence ID" value="NZ_KQ033913.1"/>
</dbReference>
<protein>
    <recommendedName>
        <fullName evidence="4">HTH araC/xylS-type domain-containing protein</fullName>
    </recommendedName>
</protein>
<gene>
    <name evidence="5" type="ORF">HMPREF1535_03896</name>
</gene>
<dbReference type="SMART" id="SM00342">
    <property type="entry name" value="HTH_ARAC"/>
    <property type="match status" value="1"/>
</dbReference>
<organism evidence="5 6">
    <name type="scientific">Parabacteroides goldsteinii DSM 19448 = WAL 12034</name>
    <dbReference type="NCBI Taxonomy" id="927665"/>
    <lineage>
        <taxon>Bacteria</taxon>
        <taxon>Pseudomonadati</taxon>
        <taxon>Bacteroidota</taxon>
        <taxon>Bacteroidia</taxon>
        <taxon>Bacteroidales</taxon>
        <taxon>Tannerellaceae</taxon>
        <taxon>Parabacteroides</taxon>
    </lineage>
</organism>
<keyword evidence="3" id="KW-0804">Transcription</keyword>
<dbReference type="PANTHER" id="PTHR43280">
    <property type="entry name" value="ARAC-FAMILY TRANSCRIPTIONAL REGULATOR"/>
    <property type="match status" value="1"/>
</dbReference>
<dbReference type="Gene3D" id="1.10.10.60">
    <property type="entry name" value="Homeodomain-like"/>
    <property type="match status" value="1"/>
</dbReference>
<dbReference type="PRINTS" id="PR00032">
    <property type="entry name" value="HTHARAC"/>
</dbReference>
<evidence type="ECO:0000256" key="2">
    <source>
        <dbReference type="ARBA" id="ARBA00023125"/>
    </source>
</evidence>
<dbReference type="SUPFAM" id="SSF46689">
    <property type="entry name" value="Homeodomain-like"/>
    <property type="match status" value="1"/>
</dbReference>
<evidence type="ECO:0000256" key="3">
    <source>
        <dbReference type="ARBA" id="ARBA00023163"/>
    </source>
</evidence>
<dbReference type="STRING" id="927665.HMPREF1535_03896"/>
<dbReference type="HOGENOM" id="CLU_000445_88_2_10"/>
<sequence>MDEQIICLDSPTDFMVGKYVSADELKHLMNVPCKIKAGVFILCMEGYVCSTINLAEYKTTKSNIITLTPNSYIQVHEMSDDILIYFAAFSSDFMSYANFLRSTMSCLSIIYRHPVIPISQKISNLIASFYELLYQYAVYPNISNNKEMIKAIFTMCSQGIIELYDSNHFLEKQELNRYTEIYQDFINLALQYYTTERNVTFYADRLGLTLSYFSTCIKKAIGQTPLEVLTQIIIIDAKVQLKGTNQEIKNIAMELGFTNLSFFNKFFRHHVGITPQEYRGKLYTYSNYQKDID</sequence>